<dbReference type="Gene3D" id="2.30.30.830">
    <property type="match status" value="1"/>
</dbReference>
<gene>
    <name evidence="11" type="ORF">M1B34_00325</name>
</gene>
<keyword evidence="8" id="KW-0472">Membrane</keyword>
<evidence type="ECO:0000256" key="5">
    <source>
        <dbReference type="ARBA" id="ARBA00022692"/>
    </source>
</evidence>
<accession>A0A9X1YPH0</accession>
<dbReference type="InterPro" id="IPR024961">
    <property type="entry name" value="T2SS_GspC_N"/>
</dbReference>
<evidence type="ECO:0000256" key="7">
    <source>
        <dbReference type="ARBA" id="ARBA00022989"/>
    </source>
</evidence>
<feature type="compositionally biased region" description="Low complexity" evidence="9">
    <location>
        <begin position="139"/>
        <end position="155"/>
    </location>
</feature>
<feature type="domain" description="Type II secretion system protein GspC N-terminal" evidence="10">
    <location>
        <begin position="17"/>
        <end position="142"/>
    </location>
</feature>
<proteinExistence type="predicted"/>
<keyword evidence="6" id="KW-0653">Protein transport</keyword>
<name>A0A9X1YPH0_9PSED</name>
<dbReference type="GO" id="GO:0005886">
    <property type="term" value="C:plasma membrane"/>
    <property type="evidence" value="ECO:0007669"/>
    <property type="project" value="UniProtKB-SubCell"/>
</dbReference>
<organism evidence="11 12">
    <name type="scientific">Pseudomonas morbosilactucae</name>
    <dbReference type="NCBI Taxonomy" id="2938197"/>
    <lineage>
        <taxon>Bacteria</taxon>
        <taxon>Pseudomonadati</taxon>
        <taxon>Pseudomonadota</taxon>
        <taxon>Gammaproteobacteria</taxon>
        <taxon>Pseudomonadales</taxon>
        <taxon>Pseudomonadaceae</taxon>
        <taxon>Pseudomonas</taxon>
    </lineage>
</organism>
<evidence type="ECO:0000256" key="8">
    <source>
        <dbReference type="ARBA" id="ARBA00023136"/>
    </source>
</evidence>
<keyword evidence="4" id="KW-0997">Cell inner membrane</keyword>
<dbReference type="Pfam" id="PF11356">
    <property type="entry name" value="T2SSC"/>
    <property type="match status" value="1"/>
</dbReference>
<feature type="region of interest" description="Disordered" evidence="9">
    <location>
        <begin position="138"/>
        <end position="177"/>
    </location>
</feature>
<evidence type="ECO:0000256" key="6">
    <source>
        <dbReference type="ARBA" id="ARBA00022927"/>
    </source>
</evidence>
<sequence>MNALRLCPRSALRAGAWLLLLSWLAWLAHDSWRWLQTLDSLGNPATVQPSAPAHQPPDTAAIARLFGVQAQEAGGDPPAVPLTLLASLVESRSELSRALIESPEGSRFYRLGEPLPGGGSLREIGTTQVRIQRYGEEQALSLSSPASPLLIPLPATDDRPSSNAMQAEHSSPVPPSL</sequence>
<dbReference type="AlphaFoldDB" id="A0A9X1YPH0"/>
<keyword evidence="3" id="KW-1003">Cell membrane</keyword>
<evidence type="ECO:0000256" key="9">
    <source>
        <dbReference type="SAM" id="MobiDB-lite"/>
    </source>
</evidence>
<evidence type="ECO:0000256" key="3">
    <source>
        <dbReference type="ARBA" id="ARBA00022475"/>
    </source>
</evidence>
<evidence type="ECO:0000256" key="1">
    <source>
        <dbReference type="ARBA" id="ARBA00004533"/>
    </source>
</evidence>
<keyword evidence="2" id="KW-0813">Transport</keyword>
<evidence type="ECO:0000256" key="4">
    <source>
        <dbReference type="ARBA" id="ARBA00022519"/>
    </source>
</evidence>
<reference evidence="11 12" key="2">
    <citation type="journal article" date="2023" name="Plant Pathol.">
        <title>Dismantling and reorganizing Pseudomonas marginalis sensu#lato.</title>
        <authorList>
            <person name="Sawada H."/>
            <person name="Fujikawa T."/>
            <person name="Satou M."/>
        </authorList>
    </citation>
    <scope>NUCLEOTIDE SEQUENCE [LARGE SCALE GENOMIC DNA]</scope>
    <source>
        <strain evidence="11 12">MAFF 302030</strain>
    </source>
</reference>
<keyword evidence="7" id="KW-1133">Transmembrane helix</keyword>
<dbReference type="EMBL" id="JALQCW010000002">
    <property type="protein sequence ID" value="MCK9796233.1"/>
    <property type="molecule type" value="Genomic_DNA"/>
</dbReference>
<evidence type="ECO:0000256" key="2">
    <source>
        <dbReference type="ARBA" id="ARBA00022448"/>
    </source>
</evidence>
<comment type="subcellular location">
    <subcellularLocation>
        <location evidence="1">Cell inner membrane</location>
    </subcellularLocation>
</comment>
<comment type="caution">
    <text evidence="11">The sequence shown here is derived from an EMBL/GenBank/DDBJ whole genome shotgun (WGS) entry which is preliminary data.</text>
</comment>
<dbReference type="Proteomes" id="UP001155059">
    <property type="component" value="Unassembled WGS sequence"/>
</dbReference>
<evidence type="ECO:0000259" key="10">
    <source>
        <dbReference type="Pfam" id="PF11356"/>
    </source>
</evidence>
<protein>
    <recommendedName>
        <fullName evidence="10">Type II secretion system protein GspC N-terminal domain-containing protein</fullName>
    </recommendedName>
</protein>
<dbReference type="RefSeq" id="WP_123335921.1">
    <property type="nucleotide sequence ID" value="NZ_JALQCW010000002.1"/>
</dbReference>
<evidence type="ECO:0000313" key="12">
    <source>
        <dbReference type="Proteomes" id="UP001155059"/>
    </source>
</evidence>
<evidence type="ECO:0000313" key="11">
    <source>
        <dbReference type="EMBL" id="MCK9796233.1"/>
    </source>
</evidence>
<dbReference type="GO" id="GO:0015031">
    <property type="term" value="P:protein transport"/>
    <property type="evidence" value="ECO:0007669"/>
    <property type="project" value="UniProtKB-KW"/>
</dbReference>
<reference evidence="11 12" key="1">
    <citation type="journal article" date="2022" name="Int. J. Syst. Evol. Microbiol.">
        <title>Pseudomonas aegrilactucae sp. nov. and Pseudomonas morbosilactucae sp. nov., pathogens causing bacterial rot of lettuce in Japan.</title>
        <authorList>
            <person name="Sawada H."/>
            <person name="Fujikawa T."/>
            <person name="Satou M."/>
        </authorList>
    </citation>
    <scope>NUCLEOTIDE SEQUENCE [LARGE SCALE GENOMIC DNA]</scope>
    <source>
        <strain evidence="11 12">MAFF 302030</strain>
    </source>
</reference>
<keyword evidence="5" id="KW-0812">Transmembrane</keyword>